<evidence type="ECO:0000313" key="3">
    <source>
        <dbReference type="EMBL" id="MDU0204887.1"/>
    </source>
</evidence>
<keyword evidence="2" id="KW-0812">Transmembrane</keyword>
<comment type="caution">
    <text evidence="3">The sequence shown here is derived from an EMBL/GenBank/DDBJ whole genome shotgun (WGS) entry which is preliminary data.</text>
</comment>
<evidence type="ECO:0000256" key="1">
    <source>
        <dbReference type="SAM" id="MobiDB-lite"/>
    </source>
</evidence>
<keyword evidence="2" id="KW-1133">Transmembrane helix</keyword>
<evidence type="ECO:0000256" key="2">
    <source>
        <dbReference type="SAM" id="Phobius"/>
    </source>
</evidence>
<protein>
    <recommendedName>
        <fullName evidence="5">Lipoprotein</fullName>
    </recommendedName>
</protein>
<accession>A0ABU3RKR2</accession>
<sequence length="292" mass="31946">MKKVIIEKNNIVFGGYILKKTIIFMCIVGIAVILASCKKDNTGPLNLNNSRNENSNVISETSFPNSVPNPATKEPAVPNKTGELPTPQPTFSITPSSSPTPEKLTKDLKSLIPTGWYYLEKSKDKPAIAEGDLNKDGIPDIAAVIEKTETTDVDSPRSLMIAFGTGNGNYTLSILADHVVLRGKEGGTFGDPFDDIIIDRGSIVLSDFGGSRWKWSDKYRFRFQNNDWYLIGLTKTSYDGATAATDEDDYNLLTGDFIQTKTDSGSTTPVITKGNRGPKTVLLREFKADISH</sequence>
<dbReference type="EMBL" id="JAWCUD010000011">
    <property type="protein sequence ID" value="MDU0204887.1"/>
    <property type="molecule type" value="Genomic_DNA"/>
</dbReference>
<feature type="transmembrane region" description="Helical" evidence="2">
    <location>
        <begin position="12"/>
        <end position="35"/>
    </location>
</feature>
<feature type="region of interest" description="Disordered" evidence="1">
    <location>
        <begin position="48"/>
        <end position="103"/>
    </location>
</feature>
<proteinExistence type="predicted"/>
<dbReference type="Proteomes" id="UP001260980">
    <property type="component" value="Unassembled WGS sequence"/>
</dbReference>
<keyword evidence="2" id="KW-0472">Membrane</keyword>
<feature type="compositionally biased region" description="Polar residues" evidence="1">
    <location>
        <begin position="57"/>
        <end position="69"/>
    </location>
</feature>
<evidence type="ECO:0000313" key="4">
    <source>
        <dbReference type="Proteomes" id="UP001260980"/>
    </source>
</evidence>
<name>A0ABU3RKR2_9BACL</name>
<feature type="compositionally biased region" description="Low complexity" evidence="1">
    <location>
        <begin position="89"/>
        <end position="101"/>
    </location>
</feature>
<keyword evidence="4" id="KW-1185">Reference proteome</keyword>
<evidence type="ECO:0008006" key="5">
    <source>
        <dbReference type="Google" id="ProtNLM"/>
    </source>
</evidence>
<gene>
    <name evidence="3" type="ORF">RQP52_27780</name>
</gene>
<organism evidence="3 4">
    <name type="scientific">Paenibacillus violae</name>
    <dbReference type="NCBI Taxonomy" id="3077234"/>
    <lineage>
        <taxon>Bacteria</taxon>
        <taxon>Bacillati</taxon>
        <taxon>Bacillota</taxon>
        <taxon>Bacilli</taxon>
        <taxon>Bacillales</taxon>
        <taxon>Paenibacillaceae</taxon>
        <taxon>Paenibacillus</taxon>
    </lineage>
</organism>
<reference evidence="3 4" key="1">
    <citation type="submission" date="2023-10" db="EMBL/GenBank/DDBJ databases">
        <title>Paenibacillus strain PFR10 Genome sequencing and assembly.</title>
        <authorList>
            <person name="Kim I."/>
        </authorList>
    </citation>
    <scope>NUCLEOTIDE SEQUENCE [LARGE SCALE GENOMIC DNA]</scope>
    <source>
        <strain evidence="3 4">PFR10</strain>
    </source>
</reference>